<protein>
    <submittedName>
        <fullName evidence="1">Uncharacterized protein</fullName>
    </submittedName>
</protein>
<evidence type="ECO:0000313" key="2">
    <source>
        <dbReference type="Proteomes" id="UP000325313"/>
    </source>
</evidence>
<gene>
    <name evidence="1" type="ORF">PGTUg99_024456</name>
</gene>
<evidence type="ECO:0000313" key="1">
    <source>
        <dbReference type="EMBL" id="KAA1123652.1"/>
    </source>
</evidence>
<proteinExistence type="predicted"/>
<comment type="caution">
    <text evidence="1">The sequence shown here is derived from an EMBL/GenBank/DDBJ whole genome shotgun (WGS) entry which is preliminary data.</text>
</comment>
<name>A0A5B0RDY8_PUCGR</name>
<accession>A0A5B0RDY8</accession>
<dbReference type="EMBL" id="VDEP01000207">
    <property type="protein sequence ID" value="KAA1123652.1"/>
    <property type="molecule type" value="Genomic_DNA"/>
</dbReference>
<sequence>MKYIKSLTYDRRIENPIEVARRSRKPRLVEDVGGIDQESNRLAGARSQLNSDARRAHCCATAAAGGFLL</sequence>
<reference evidence="1 2" key="1">
    <citation type="submission" date="2019-05" db="EMBL/GenBank/DDBJ databases">
        <title>Emergence of the Ug99 lineage of the wheat stem rust pathogen through somatic hybridization.</title>
        <authorList>
            <person name="Li F."/>
            <person name="Upadhyaya N.M."/>
            <person name="Sperschneider J."/>
            <person name="Matny O."/>
            <person name="Nguyen-Phuc H."/>
            <person name="Mago R."/>
            <person name="Raley C."/>
            <person name="Miller M.E."/>
            <person name="Silverstein K.A.T."/>
            <person name="Henningsen E."/>
            <person name="Hirsch C.D."/>
            <person name="Visser B."/>
            <person name="Pretorius Z.A."/>
            <person name="Steffenson B.J."/>
            <person name="Schwessinger B."/>
            <person name="Dodds P.N."/>
            <person name="Figueroa M."/>
        </authorList>
    </citation>
    <scope>NUCLEOTIDE SEQUENCE [LARGE SCALE GENOMIC DNA]</scope>
    <source>
        <strain evidence="1 2">Ug99</strain>
    </source>
</reference>
<dbReference type="AlphaFoldDB" id="A0A5B0RDY8"/>
<dbReference type="Proteomes" id="UP000325313">
    <property type="component" value="Unassembled WGS sequence"/>
</dbReference>
<organism evidence="1 2">
    <name type="scientific">Puccinia graminis f. sp. tritici</name>
    <dbReference type="NCBI Taxonomy" id="56615"/>
    <lineage>
        <taxon>Eukaryota</taxon>
        <taxon>Fungi</taxon>
        <taxon>Dikarya</taxon>
        <taxon>Basidiomycota</taxon>
        <taxon>Pucciniomycotina</taxon>
        <taxon>Pucciniomycetes</taxon>
        <taxon>Pucciniales</taxon>
        <taxon>Pucciniaceae</taxon>
        <taxon>Puccinia</taxon>
    </lineage>
</organism>